<dbReference type="RefSeq" id="WP_146199092.1">
    <property type="nucleotide sequence ID" value="NZ_QGGO01000005.1"/>
</dbReference>
<feature type="transmembrane region" description="Helical" evidence="1">
    <location>
        <begin position="28"/>
        <end position="45"/>
    </location>
</feature>
<evidence type="ECO:0000313" key="2">
    <source>
        <dbReference type="EMBL" id="PWK27753.1"/>
    </source>
</evidence>
<reference evidence="2 3" key="1">
    <citation type="submission" date="2018-05" db="EMBL/GenBank/DDBJ databases">
        <title>Genomic Encyclopedia of Archaeal and Bacterial Type Strains, Phase II (KMG-II): from individual species to whole genera.</title>
        <authorList>
            <person name="Goeker M."/>
        </authorList>
    </citation>
    <scope>NUCLEOTIDE SEQUENCE [LARGE SCALE GENOMIC DNA]</scope>
    <source>
        <strain evidence="2 3">DSM 22214</strain>
    </source>
</reference>
<accession>A0A316EEF0</accession>
<proteinExistence type="predicted"/>
<feature type="non-terminal residue" evidence="2">
    <location>
        <position position="697"/>
    </location>
</feature>
<dbReference type="AlphaFoldDB" id="A0A316EEF0"/>
<dbReference type="EMBL" id="QGGO01000005">
    <property type="protein sequence ID" value="PWK27753.1"/>
    <property type="molecule type" value="Genomic_DNA"/>
</dbReference>
<protein>
    <submittedName>
        <fullName evidence="2">SprB-like repeat protein</fullName>
    </submittedName>
</protein>
<evidence type="ECO:0000313" key="3">
    <source>
        <dbReference type="Proteomes" id="UP000245489"/>
    </source>
</evidence>
<name>A0A316EEF0_9BACT</name>
<keyword evidence="3" id="KW-1185">Reference proteome</keyword>
<gene>
    <name evidence="2" type="ORF">LV89_01160</name>
</gene>
<keyword evidence="1" id="KW-0472">Membrane</keyword>
<organism evidence="2 3">
    <name type="scientific">Arcicella aurantiaca</name>
    <dbReference type="NCBI Taxonomy" id="591202"/>
    <lineage>
        <taxon>Bacteria</taxon>
        <taxon>Pseudomonadati</taxon>
        <taxon>Bacteroidota</taxon>
        <taxon>Cytophagia</taxon>
        <taxon>Cytophagales</taxon>
        <taxon>Flectobacillaceae</taxon>
        <taxon>Arcicella</taxon>
    </lineage>
</organism>
<comment type="caution">
    <text evidence="2">The sequence shown here is derived from an EMBL/GenBank/DDBJ whole genome shotgun (WGS) entry which is preliminary data.</text>
</comment>
<evidence type="ECO:0000256" key="1">
    <source>
        <dbReference type="SAM" id="Phobius"/>
    </source>
</evidence>
<dbReference type="Pfam" id="PF13573">
    <property type="entry name" value="SprB"/>
    <property type="match status" value="1"/>
</dbReference>
<keyword evidence="1" id="KW-1133">Transmembrane helix</keyword>
<dbReference type="OrthoDB" id="976756at2"/>
<sequence length="697" mass="69683">MKTILQSPGKSTIYNFVDRPNIFLFKPLRFLLLFLMFSVMAQVGFGQDNTWTGGAGDGLWTSPANWSLGVPTASHRVVFDASDNVSQTADVTVSAIKVTDNATININAIGGAFNLICDGGTNSVIEAGSTLNLETATGSISLVFVNGGTTEVFAINGTLNIGNNGTFNSANSHTSVGGILRRSSNISSVIVSSTTNLNFLNGGSFELTANAGLVPTATWDINSNLKITGVTNGGLSGMAQNFGNVIWNCAGQSGLTTFTPNLIAGNFDVQNTNSQVLSVTTTPLSIGGNYIQAGYVRTASSSTSRTWNVAGNVTINSGTLKLGEGTGIGTINVIGNFTHNGGTITQTGGGSGQINFDGTTTYTSGGTNTGVINYTVNATKSLIMASASTAITGGGSFTLNSGATIDIKSADGITSSGATGNVQVTGTRTYNTGANYIYSGMAQSLGSGFTGGATLQLKGSGTKTFSNAVAISGATTVDNGVIVALGTFASTTGTLNIRSGGTPAGTWGSTGSSATYKDATYFGSTNTGTLSVGTGTCTAITLSGQSATPTAVTCFGGNNGSIALTNPTTVSGGTGIKTLSYAWSKTGGGFSSTAQNPSSLTAGPYAVTITATDENQCTATVSITGVVVTQPAAITASTASKTDVSCNGGTNGTITLAGAGGTAPYAYTITGTGSNTTGATSGNFTGLPAGTYNYSIT</sequence>
<dbReference type="Proteomes" id="UP000245489">
    <property type="component" value="Unassembled WGS sequence"/>
</dbReference>
<keyword evidence="1" id="KW-0812">Transmembrane</keyword>
<dbReference type="InterPro" id="IPR025667">
    <property type="entry name" value="SprB_repeat"/>
</dbReference>